<dbReference type="STRING" id="1185766.SAMN05216224_1183"/>
<sequence length="137" mass="15810">MLQRLKATSSRETKGNWFSDDCVTGYDGAAAHRQATDRCARHRELIGQPQLRNQVVERIKSGRLPEQICNRLIREGATLRICQETIYWYIDSKEGRTQELWWYPPEHHRARRVPKADRVSRSMSEGDAGSKHGATCD</sequence>
<name>A0A074U0F1_9RHOB</name>
<comment type="caution">
    <text evidence="2">The sequence shown here is derived from an EMBL/GenBank/DDBJ whole genome shotgun (WGS) entry which is preliminary data.</text>
</comment>
<accession>A0A074U0F1</accession>
<dbReference type="OrthoDB" id="9803231at2"/>
<evidence type="ECO:0000313" key="2">
    <source>
        <dbReference type="EMBL" id="KEP68162.1"/>
    </source>
</evidence>
<keyword evidence="3" id="KW-1185">Reference proteome</keyword>
<dbReference type="eggNOG" id="COG2826">
    <property type="taxonomic scope" value="Bacteria"/>
</dbReference>
<evidence type="ECO:0000313" key="3">
    <source>
        <dbReference type="Proteomes" id="UP000027725"/>
    </source>
</evidence>
<evidence type="ECO:0000256" key="1">
    <source>
        <dbReference type="SAM" id="MobiDB-lite"/>
    </source>
</evidence>
<dbReference type="RefSeq" id="WP_074855031.1">
    <property type="nucleotide sequence ID" value="NZ_FOVB01000018.1"/>
</dbReference>
<dbReference type="EMBL" id="JHEH01000043">
    <property type="protein sequence ID" value="KEP68162.1"/>
    <property type="molecule type" value="Genomic_DNA"/>
</dbReference>
<dbReference type="Proteomes" id="UP000027725">
    <property type="component" value="Unassembled WGS sequence"/>
</dbReference>
<organism evidence="2 3">
    <name type="scientific">Thioclava dalianensis</name>
    <dbReference type="NCBI Taxonomy" id="1185766"/>
    <lineage>
        <taxon>Bacteria</taxon>
        <taxon>Pseudomonadati</taxon>
        <taxon>Pseudomonadota</taxon>
        <taxon>Alphaproteobacteria</taxon>
        <taxon>Rhodobacterales</taxon>
        <taxon>Paracoccaceae</taxon>
        <taxon>Thioclava</taxon>
    </lineage>
</organism>
<protein>
    <submittedName>
        <fullName evidence="2">Transposase</fullName>
    </submittedName>
</protein>
<reference evidence="2 3" key="1">
    <citation type="submission" date="2014-03" db="EMBL/GenBank/DDBJ databases">
        <title>The draft genome sequence of Thioclava dalianensis DLFJ1-1.</title>
        <authorList>
            <person name="Lai Q."/>
            <person name="Shao Z."/>
        </authorList>
    </citation>
    <scope>NUCLEOTIDE SEQUENCE [LARGE SCALE GENOMIC DNA]</scope>
    <source>
        <strain evidence="2 3">DLFJ1-1</strain>
    </source>
</reference>
<dbReference type="AlphaFoldDB" id="A0A074U0F1"/>
<proteinExistence type="predicted"/>
<feature type="region of interest" description="Disordered" evidence="1">
    <location>
        <begin position="113"/>
        <end position="137"/>
    </location>
</feature>
<gene>
    <name evidence="2" type="ORF">DL1_14515</name>
</gene>